<reference evidence="2 3" key="1">
    <citation type="journal article" date="2020" name="Fungal Divers.">
        <title>Resolving the Mortierellaceae phylogeny through synthesis of multi-gene phylogenetics and phylogenomics.</title>
        <authorList>
            <person name="Vandepol N."/>
            <person name="Liber J."/>
            <person name="Desiro A."/>
            <person name="Na H."/>
            <person name="Kennedy M."/>
            <person name="Barry K."/>
            <person name="Grigoriev I.V."/>
            <person name="Miller A.N."/>
            <person name="O'Donnell K."/>
            <person name="Stajich J.E."/>
            <person name="Bonito G."/>
        </authorList>
    </citation>
    <scope>NUCLEOTIDE SEQUENCE [LARGE SCALE GENOMIC DNA]</scope>
    <source>
        <strain evidence="2 3">AD045</strain>
    </source>
</reference>
<feature type="region of interest" description="Disordered" evidence="1">
    <location>
        <begin position="966"/>
        <end position="985"/>
    </location>
</feature>
<feature type="compositionally biased region" description="Acidic residues" evidence="1">
    <location>
        <begin position="124"/>
        <end position="141"/>
    </location>
</feature>
<dbReference type="EMBL" id="JAAAIM010000144">
    <property type="protein sequence ID" value="KAG0293764.1"/>
    <property type="molecule type" value="Genomic_DNA"/>
</dbReference>
<keyword evidence="3" id="KW-1185">Reference proteome</keyword>
<name>A0ABQ7KB14_9FUNG</name>
<evidence type="ECO:0000313" key="3">
    <source>
        <dbReference type="Proteomes" id="UP001194696"/>
    </source>
</evidence>
<gene>
    <name evidence="2" type="ORF">BGZ96_002347</name>
</gene>
<protein>
    <submittedName>
        <fullName evidence="2">Uncharacterized protein</fullName>
    </submittedName>
</protein>
<feature type="compositionally biased region" description="Acidic residues" evidence="1">
    <location>
        <begin position="967"/>
        <end position="985"/>
    </location>
</feature>
<evidence type="ECO:0000313" key="2">
    <source>
        <dbReference type="EMBL" id="KAG0293764.1"/>
    </source>
</evidence>
<sequence length="1060" mass="118162">MAPERSRHYGRRTTKPEEDVQSFWIPLIEASEKRFSTQLKSFDTVRSVRVRHIRGYYKKYDRIERTVPDGFEELHHLPNPPVRGETRERPRWLRIRAYPQEVLRVIYREGEQNQPIGEPMEGYGESDNEGDDASMDEDDNPPEGGNEGDPPEGDDDENMTDGDDPNDSDDMDPVITNFSTQNRMSASLSIPSLTPFSIGSTEYRPFTARHFVTIPMSTLDTDGKPFSMDHTSWKVFRICVGDRSKPTTEGWSPHLIHERSYGVVGRDKAARFIQLFGPVLLYKAEKFLANFGNTYPGTDPAPMSAFNTAISHLRQELSLESDNQVEPYLEQTVKDLKDSIALYHYSGTSTSPKRYRFTKSDRTLFSLYIAKDSPSPDDMDVDDDNESGSCLTADSLGHERCVCRHHHRRLHPGYIHDHVKTQSNGVASYDVETGKITADLKSVAALTAFCNIDPDNVGFVSEFSVKVDWGARVEDINQLHEFAARLGITTMTISDGDGSEAPDITGRSITDETNHVRQLLLGTIARLKRVSFIWSSSLDVSALVKEISAVREDHLYLVVKDNLLEVSSVIHDGILAASRIKSALGDLPSVSGESFLTGKAQNLEIADSNWSTETKDEIQQQIQASPALTTLIMDCSTTSHAFKSMFKAIDGIVRPLNTGPHLRLRFKNLILKNNSDNDVAALFDLSKPSQKLSITPRAVDVTARSATVPSFLRGMGVSIRVLHLIGLTPGCLNVLDDIFYSEIQPDRLVSLTLLLDHIRTNHIDSLKKLLVSSKTTFKQLALIDQPQDPTSRTAVLSALKTLQGFQVLLTKTKTSDTQWITDATNAIEATSSSTAIIVESAQELAQIVPSFTNAGLVALKAIFDRPPYIYQIPWLSQDSSGSGSSSFSNFDRPESYILLNTTKRARDNHRSVLMSLIVAELVISSASRPTVKRYLPRIRAYPDQILRVVYPLSNLDALQGIEQLSSESDDELDISDSDDYEDNRDYEDARDMHFDDDDENDGEMAGAVFGDDSAENVLPELSDSAIASMDASIERRSHHLVERRTIAYLSGAIVDFTSNM</sequence>
<feature type="compositionally biased region" description="Acidic residues" evidence="1">
    <location>
        <begin position="149"/>
        <end position="172"/>
    </location>
</feature>
<accession>A0ABQ7KB14</accession>
<organism evidence="2 3">
    <name type="scientific">Linnemannia gamsii</name>
    <dbReference type="NCBI Taxonomy" id="64522"/>
    <lineage>
        <taxon>Eukaryota</taxon>
        <taxon>Fungi</taxon>
        <taxon>Fungi incertae sedis</taxon>
        <taxon>Mucoromycota</taxon>
        <taxon>Mortierellomycotina</taxon>
        <taxon>Mortierellomycetes</taxon>
        <taxon>Mortierellales</taxon>
        <taxon>Mortierellaceae</taxon>
        <taxon>Linnemannia</taxon>
    </lineage>
</organism>
<feature type="region of interest" description="Disordered" evidence="1">
    <location>
        <begin position="109"/>
        <end position="182"/>
    </location>
</feature>
<proteinExistence type="predicted"/>
<dbReference type="Proteomes" id="UP001194696">
    <property type="component" value="Unassembled WGS sequence"/>
</dbReference>
<comment type="caution">
    <text evidence="2">The sequence shown here is derived from an EMBL/GenBank/DDBJ whole genome shotgun (WGS) entry which is preliminary data.</text>
</comment>
<evidence type="ECO:0000256" key="1">
    <source>
        <dbReference type="SAM" id="MobiDB-lite"/>
    </source>
</evidence>